<organism evidence="2 3">
    <name type="scientific">Brevundimonas abyssalis TAR-001</name>
    <dbReference type="NCBI Taxonomy" id="1391729"/>
    <lineage>
        <taxon>Bacteria</taxon>
        <taxon>Pseudomonadati</taxon>
        <taxon>Pseudomonadota</taxon>
        <taxon>Alphaproteobacteria</taxon>
        <taxon>Caulobacterales</taxon>
        <taxon>Caulobacteraceae</taxon>
        <taxon>Brevundimonas</taxon>
    </lineage>
</organism>
<keyword evidence="1" id="KW-0732">Signal</keyword>
<dbReference type="Gene3D" id="2.60.120.380">
    <property type="match status" value="1"/>
</dbReference>
<name>A0A8E0KKQ3_9CAUL</name>
<feature type="chain" id="PRO_5034037996" description="Lipoprotein" evidence="1">
    <location>
        <begin position="24"/>
        <end position="175"/>
    </location>
</feature>
<dbReference type="Proteomes" id="UP000016569">
    <property type="component" value="Unassembled WGS sequence"/>
</dbReference>
<dbReference type="OrthoDB" id="71876at2"/>
<evidence type="ECO:0000313" key="2">
    <source>
        <dbReference type="EMBL" id="GAD58359.1"/>
    </source>
</evidence>
<comment type="caution">
    <text evidence="2">The sequence shown here is derived from an EMBL/GenBank/DDBJ whole genome shotgun (WGS) entry which is preliminary data.</text>
</comment>
<feature type="signal peptide" evidence="1">
    <location>
        <begin position="1"/>
        <end position="23"/>
    </location>
</feature>
<sequence length="175" mass="18190">MPLATNQTILRLAAALALTAGLAACGGAEPVDHGPAVDETPAAALSAEQRQAGAAQATAALDQHVRDLASGYTRASGFEDRVAPLADSGQDRWSVTLQEGVAYRIIAGCDANCSDVDLYLENAEGVVVDSDTLVDDYPVVNVTPTAQGRYTVRTTVFSCGDASACYTATRILQEQ</sequence>
<reference evidence="3" key="1">
    <citation type="journal article" date="2013" name="Genome Announc.">
        <title>Draft Genome Sequence of the Dimorphic Prosthecate Bacterium Brevundimonas abyssalis TAR-001T.</title>
        <authorList>
            <person name="Tsubouchi T."/>
            <person name="Nishi S."/>
            <person name="Usui K."/>
            <person name="Shimane Y."/>
            <person name="Takaki Y."/>
            <person name="Maruyama T."/>
            <person name="Hatada Y."/>
        </authorList>
    </citation>
    <scope>NUCLEOTIDE SEQUENCE [LARGE SCALE GENOMIC DNA]</scope>
    <source>
        <strain evidence="3">TAR-001</strain>
    </source>
</reference>
<evidence type="ECO:0008006" key="4">
    <source>
        <dbReference type="Google" id="ProtNLM"/>
    </source>
</evidence>
<evidence type="ECO:0000256" key="1">
    <source>
        <dbReference type="SAM" id="SignalP"/>
    </source>
</evidence>
<proteinExistence type="predicted"/>
<dbReference type="RefSeq" id="WP_021696455.1">
    <property type="nucleotide sequence ID" value="NZ_BATC01000006.1"/>
</dbReference>
<accession>A0A8E0KKQ3</accession>
<protein>
    <recommendedName>
        <fullName evidence="4">Lipoprotein</fullName>
    </recommendedName>
</protein>
<gene>
    <name evidence="2" type="ORF">MBEBAB_0609</name>
</gene>
<dbReference type="EMBL" id="BATC01000006">
    <property type="protein sequence ID" value="GAD58359.1"/>
    <property type="molecule type" value="Genomic_DNA"/>
</dbReference>
<keyword evidence="3" id="KW-1185">Reference proteome</keyword>
<evidence type="ECO:0000313" key="3">
    <source>
        <dbReference type="Proteomes" id="UP000016569"/>
    </source>
</evidence>
<dbReference type="AlphaFoldDB" id="A0A8E0KKQ3"/>